<name>A0A4S2KJS5_OPIFE</name>
<dbReference type="Proteomes" id="UP000308267">
    <property type="component" value="Unassembled WGS sequence"/>
</dbReference>
<accession>A0A4S2KJS5</accession>
<feature type="non-terminal residue" evidence="1">
    <location>
        <position position="53"/>
    </location>
</feature>
<reference evidence="1 2" key="1">
    <citation type="journal article" date="2019" name="BMC Genomics">
        <title>New insights from Opisthorchis felineus genome: update on genomics of the epidemiologically important liver flukes.</title>
        <authorList>
            <person name="Ershov N.I."/>
            <person name="Mordvinov V.A."/>
            <person name="Prokhortchouk E.B."/>
            <person name="Pakharukova M.Y."/>
            <person name="Gunbin K.V."/>
            <person name="Ustyantsev K."/>
            <person name="Genaev M.A."/>
            <person name="Blinov A.G."/>
            <person name="Mazur A."/>
            <person name="Boulygina E."/>
            <person name="Tsygankova S."/>
            <person name="Khrameeva E."/>
            <person name="Chekanov N."/>
            <person name="Fan G."/>
            <person name="Xiao A."/>
            <person name="Zhang H."/>
            <person name="Xu X."/>
            <person name="Yang H."/>
            <person name="Solovyev V."/>
            <person name="Lee S.M."/>
            <person name="Liu X."/>
            <person name="Afonnikov D.A."/>
            <person name="Skryabin K.G."/>
        </authorList>
    </citation>
    <scope>NUCLEOTIDE SEQUENCE [LARGE SCALE GENOMIC DNA]</scope>
    <source>
        <strain evidence="1">AK-0245</strain>
        <tissue evidence="1">Whole organism</tissue>
    </source>
</reference>
<dbReference type="AlphaFoldDB" id="A0A4S2KJS5"/>
<keyword evidence="2" id="KW-1185">Reference proteome</keyword>
<evidence type="ECO:0000313" key="1">
    <source>
        <dbReference type="EMBL" id="TGZ49406.1"/>
    </source>
</evidence>
<sequence length="53" mass="6274">MEGRKLLEIITEEVPEIVLPRIPPQYTNGDSRELQTQTWNSRLMRMTSNNQMK</sequence>
<evidence type="ECO:0000313" key="2">
    <source>
        <dbReference type="Proteomes" id="UP000308267"/>
    </source>
</evidence>
<comment type="caution">
    <text evidence="1">The sequence shown here is derived from an EMBL/GenBank/DDBJ whole genome shotgun (WGS) entry which is preliminary data.</text>
</comment>
<gene>
    <name evidence="1" type="ORF">CRM22_010913</name>
</gene>
<proteinExistence type="predicted"/>
<protein>
    <submittedName>
        <fullName evidence="1">Uncharacterized protein</fullName>
    </submittedName>
</protein>
<organism evidence="1 2">
    <name type="scientific">Opisthorchis felineus</name>
    <dbReference type="NCBI Taxonomy" id="147828"/>
    <lineage>
        <taxon>Eukaryota</taxon>
        <taxon>Metazoa</taxon>
        <taxon>Spiralia</taxon>
        <taxon>Lophotrochozoa</taxon>
        <taxon>Platyhelminthes</taxon>
        <taxon>Trematoda</taxon>
        <taxon>Digenea</taxon>
        <taxon>Opisthorchiida</taxon>
        <taxon>Opisthorchiata</taxon>
        <taxon>Opisthorchiidae</taxon>
        <taxon>Opisthorchis</taxon>
    </lineage>
</organism>
<dbReference type="EMBL" id="SJOL01011143">
    <property type="protein sequence ID" value="TGZ49406.1"/>
    <property type="molecule type" value="Genomic_DNA"/>
</dbReference>